<dbReference type="RefSeq" id="WP_208236001.1">
    <property type="nucleotide sequence ID" value="NZ_BAAAQU010000001.1"/>
</dbReference>
<dbReference type="Gene3D" id="1.10.10.2840">
    <property type="entry name" value="PucR C-terminal helix-turn-helix domain"/>
    <property type="match status" value="1"/>
</dbReference>
<dbReference type="InterPro" id="IPR025751">
    <property type="entry name" value="RsbRD_N_dom"/>
</dbReference>
<name>A0A939QIY0_9MICO</name>
<keyword evidence="4" id="KW-1185">Reference proteome</keyword>
<dbReference type="InterPro" id="IPR051448">
    <property type="entry name" value="CdaR-like_regulators"/>
</dbReference>
<dbReference type="Pfam" id="PF13556">
    <property type="entry name" value="HTH_30"/>
    <property type="match status" value="1"/>
</dbReference>
<dbReference type="PANTHER" id="PTHR33744">
    <property type="entry name" value="CARBOHYDRATE DIACID REGULATOR"/>
    <property type="match status" value="1"/>
</dbReference>
<organism evidence="3 4">
    <name type="scientific">Leucobacter tardus</name>
    <dbReference type="NCBI Taxonomy" id="501483"/>
    <lineage>
        <taxon>Bacteria</taxon>
        <taxon>Bacillati</taxon>
        <taxon>Actinomycetota</taxon>
        <taxon>Actinomycetes</taxon>
        <taxon>Micrococcales</taxon>
        <taxon>Microbacteriaceae</taxon>
        <taxon>Leucobacter</taxon>
    </lineage>
</organism>
<feature type="domain" description="RsbT co-antagonist protein RsbRD N-terminal" evidence="2">
    <location>
        <begin position="33"/>
        <end position="158"/>
    </location>
</feature>
<sequence length="383" mass="41366">MPADLRASATHERWCALVDRLDARVLADRFTSLLPAVPDYDPPPVPMTEVLRTGTLTFAALLDRLRSEDVAEFLPAARDVGVTRARAGIPITSLMTAIRLDFTVLWHAISEIAEPEDAGLLVRQAGVVLAAVDEYAGQAQSAYMTELHRIREEASSVRQGLIARLFQSPSPTDVQLVQIGGDLGLPHDAPLLVAAAIGDDMPPLRALIAEGERAGATILTHHLGDTLIAFTRSVDYPGSRIATFLRGIADHRVGACAAPRGLVDVQESAATARVLAQALDLDDTRAMTWERGWARVAQERLAHAGHPVIADVERALDSCGPAERERLVDAVRDYLITGSVSASAARLYCHRNTLTNRLGRFARLTGIDPFVPQQAARLVVGWA</sequence>
<evidence type="ECO:0000259" key="1">
    <source>
        <dbReference type="Pfam" id="PF13556"/>
    </source>
</evidence>
<comment type="caution">
    <text evidence="3">The sequence shown here is derived from an EMBL/GenBank/DDBJ whole genome shotgun (WGS) entry which is preliminary data.</text>
</comment>
<dbReference type="EMBL" id="JAGFBF010000001">
    <property type="protein sequence ID" value="MBO2988554.1"/>
    <property type="molecule type" value="Genomic_DNA"/>
</dbReference>
<protein>
    <submittedName>
        <fullName evidence="3">Helix-turn-helix domain-containing protein</fullName>
    </submittedName>
</protein>
<evidence type="ECO:0000259" key="2">
    <source>
        <dbReference type="Pfam" id="PF14361"/>
    </source>
</evidence>
<dbReference type="AlphaFoldDB" id="A0A939QIY0"/>
<dbReference type="InterPro" id="IPR025736">
    <property type="entry name" value="PucR_C-HTH_dom"/>
</dbReference>
<feature type="domain" description="PucR C-terminal helix-turn-helix" evidence="1">
    <location>
        <begin position="327"/>
        <end position="379"/>
    </location>
</feature>
<dbReference type="PANTHER" id="PTHR33744:SF1">
    <property type="entry name" value="DNA-BINDING TRANSCRIPTIONAL ACTIVATOR ADER"/>
    <property type="match status" value="1"/>
</dbReference>
<evidence type="ECO:0000313" key="4">
    <source>
        <dbReference type="Proteomes" id="UP000668403"/>
    </source>
</evidence>
<evidence type="ECO:0000313" key="3">
    <source>
        <dbReference type="EMBL" id="MBO2988554.1"/>
    </source>
</evidence>
<proteinExistence type="predicted"/>
<dbReference type="Proteomes" id="UP000668403">
    <property type="component" value="Unassembled WGS sequence"/>
</dbReference>
<dbReference type="InterPro" id="IPR042070">
    <property type="entry name" value="PucR_C-HTH_sf"/>
</dbReference>
<accession>A0A939QIY0</accession>
<gene>
    <name evidence="3" type="ORF">J4H85_00880</name>
</gene>
<reference evidence="3" key="1">
    <citation type="submission" date="2021-03" db="EMBL/GenBank/DDBJ databases">
        <title>Leucobacter chromiisoli sp. nov., isolated from chromium-containing soil of chemical plant.</title>
        <authorList>
            <person name="Xu Z."/>
        </authorList>
    </citation>
    <scope>NUCLEOTIDE SEQUENCE</scope>
    <source>
        <strain evidence="3">K 70/01</strain>
    </source>
</reference>
<dbReference type="Pfam" id="PF14361">
    <property type="entry name" value="RsbRD_N"/>
    <property type="match status" value="1"/>
</dbReference>